<feature type="signal peptide" evidence="1">
    <location>
        <begin position="1"/>
        <end position="24"/>
    </location>
</feature>
<sequence>MTKKAFAILIISAAILLQPCASVAQSDWEFYFFGVNLKTFKESNWLMVATGAVASMLTHELGHALYLESQGKDWNFLPSSSGLAITTDNYLADRQYRYLGWSGFALQTGIGAILTSFRSTKHLDFTKGWVSTNMAQLYTYEQRKHDNGDDFALIERGNGSKRLHMGAFAFMTQINFLAIESPNPMFSNVLEIDKQRSESLTTWHLDTAFGQEQTKQRARVFPKKNKLSPQPRWGGISAEFQQVEGYHISHVDNMEKNSL</sequence>
<feature type="chain" id="PRO_5035308049" evidence="1">
    <location>
        <begin position="25"/>
        <end position="259"/>
    </location>
</feature>
<keyword evidence="1" id="KW-0732">Signal</keyword>
<protein>
    <submittedName>
        <fullName evidence="2">Uncharacterized protein</fullName>
    </submittedName>
</protein>
<evidence type="ECO:0000313" key="2">
    <source>
        <dbReference type="EMBL" id="MBC8432662.1"/>
    </source>
</evidence>
<dbReference type="EMBL" id="JACNIG010000241">
    <property type="protein sequence ID" value="MBC8432662.1"/>
    <property type="molecule type" value="Genomic_DNA"/>
</dbReference>
<organism evidence="2 3">
    <name type="scientific">Candidatus Desulfatibia vada</name>
    <dbReference type="NCBI Taxonomy" id="2841696"/>
    <lineage>
        <taxon>Bacteria</taxon>
        <taxon>Pseudomonadati</taxon>
        <taxon>Thermodesulfobacteriota</taxon>
        <taxon>Desulfobacteria</taxon>
        <taxon>Desulfobacterales</taxon>
        <taxon>Desulfobacterales incertae sedis</taxon>
        <taxon>Candidatus Desulfatibia</taxon>
    </lineage>
</organism>
<name>A0A8J6P399_9BACT</name>
<accession>A0A8J6P399</accession>
<evidence type="ECO:0000313" key="3">
    <source>
        <dbReference type="Proteomes" id="UP000605201"/>
    </source>
</evidence>
<reference evidence="2 3" key="1">
    <citation type="submission" date="2020-08" db="EMBL/GenBank/DDBJ databases">
        <title>Bridging the membrane lipid divide: bacteria of the FCB group superphylum have the potential to synthesize archaeal ether lipids.</title>
        <authorList>
            <person name="Villanueva L."/>
            <person name="Von Meijenfeldt F.A.B."/>
            <person name="Westbye A.B."/>
            <person name="Yadav S."/>
            <person name="Hopmans E.C."/>
            <person name="Dutilh B.E."/>
            <person name="Sinninghe Damste J.S."/>
        </authorList>
    </citation>
    <scope>NUCLEOTIDE SEQUENCE [LARGE SCALE GENOMIC DNA]</scope>
    <source>
        <strain evidence="2">NIOZ-UU17</strain>
    </source>
</reference>
<proteinExistence type="predicted"/>
<gene>
    <name evidence="2" type="ORF">H8D96_12185</name>
</gene>
<evidence type="ECO:0000256" key="1">
    <source>
        <dbReference type="SAM" id="SignalP"/>
    </source>
</evidence>
<dbReference type="AlphaFoldDB" id="A0A8J6P399"/>
<comment type="caution">
    <text evidence="2">The sequence shown here is derived from an EMBL/GenBank/DDBJ whole genome shotgun (WGS) entry which is preliminary data.</text>
</comment>
<dbReference type="Proteomes" id="UP000605201">
    <property type="component" value="Unassembled WGS sequence"/>
</dbReference>